<dbReference type="RefSeq" id="WP_200607794.1">
    <property type="nucleotide sequence ID" value="NZ_CP071517.1"/>
</dbReference>
<evidence type="ECO:0000313" key="3">
    <source>
        <dbReference type="Proteomes" id="UP000663400"/>
    </source>
</evidence>
<reference evidence="2 3" key="1">
    <citation type="submission" date="2021-02" db="EMBL/GenBank/DDBJ databases">
        <title>Lysobacter arenosi sp. nov., isolated from soil of gangwondo yeongwol, south Korea.</title>
        <authorList>
            <person name="Kim K.R."/>
            <person name="Kim K.H."/>
            <person name="Jeon C.O."/>
        </authorList>
    </citation>
    <scope>NUCLEOTIDE SEQUENCE [LARGE SCALE GENOMIC DNA]</scope>
    <source>
        <strain evidence="2 3">R7</strain>
    </source>
</reference>
<dbReference type="Proteomes" id="UP000663400">
    <property type="component" value="Chromosome"/>
</dbReference>
<feature type="domain" description="CHAD" evidence="1">
    <location>
        <begin position="31"/>
        <end position="289"/>
    </location>
</feature>
<dbReference type="Pfam" id="PF05235">
    <property type="entry name" value="CHAD"/>
    <property type="match status" value="1"/>
</dbReference>
<dbReference type="InterPro" id="IPR007899">
    <property type="entry name" value="CHAD_dom"/>
</dbReference>
<dbReference type="PANTHER" id="PTHR39339:SF1">
    <property type="entry name" value="CHAD DOMAIN-CONTAINING PROTEIN"/>
    <property type="match status" value="1"/>
</dbReference>
<evidence type="ECO:0000259" key="1">
    <source>
        <dbReference type="SMART" id="SM00880"/>
    </source>
</evidence>
<sequence length="291" mass="31824">MGTSADPSSIAVDLKVAAAPVLPMPSPGPALRDYALAELEAAVEALGQAGDDIHEGIHRARKGLRRVRATLALGDGILGPGVTLIDREIKHLNTGLSGLRDAHALVETLGRMHKRARKDDTRQLFAQARADAIAARTAITEVELSMDPALGQRRGLIEVLAAAVPALDWERLTPSASRMALADSDDRSQEARDIALRTGRDNDWHRWRRRARRASQQRRALEAVGVNVPASGPEVFDKRTTERLGEAQDLTLLLDHCGKGSPFSKEHRRALRAYAEPALARLRKRISTVRR</sequence>
<keyword evidence="3" id="KW-1185">Reference proteome</keyword>
<gene>
    <name evidence="2" type="ORF">HIV01_013180</name>
</gene>
<dbReference type="EMBL" id="CP071517">
    <property type="protein sequence ID" value="QSX74151.1"/>
    <property type="molecule type" value="Genomic_DNA"/>
</dbReference>
<dbReference type="SMART" id="SM00880">
    <property type="entry name" value="CHAD"/>
    <property type="match status" value="1"/>
</dbReference>
<dbReference type="PANTHER" id="PTHR39339">
    <property type="entry name" value="SLR1444 PROTEIN"/>
    <property type="match status" value="1"/>
</dbReference>
<protein>
    <submittedName>
        <fullName evidence="2">CHAD domain-containing protein</fullName>
    </submittedName>
</protein>
<dbReference type="Gene3D" id="1.40.20.10">
    <property type="entry name" value="CHAD domain"/>
    <property type="match status" value="1"/>
</dbReference>
<evidence type="ECO:0000313" key="2">
    <source>
        <dbReference type="EMBL" id="QSX74151.1"/>
    </source>
</evidence>
<organism evidence="2 3">
    <name type="scientific">Lysobacter arenosi</name>
    <dbReference type="NCBI Taxonomy" id="2795387"/>
    <lineage>
        <taxon>Bacteria</taxon>
        <taxon>Pseudomonadati</taxon>
        <taxon>Pseudomonadota</taxon>
        <taxon>Gammaproteobacteria</taxon>
        <taxon>Lysobacterales</taxon>
        <taxon>Lysobacteraceae</taxon>
        <taxon>Lysobacter</taxon>
    </lineage>
</organism>
<name>A0ABX7RA02_9GAMM</name>
<dbReference type="InterPro" id="IPR038186">
    <property type="entry name" value="CHAD_dom_sf"/>
</dbReference>
<accession>A0ABX7RA02</accession>
<proteinExistence type="predicted"/>